<dbReference type="InterPro" id="IPR051268">
    <property type="entry name" value="Type-I_R_enzyme_R_subunit"/>
</dbReference>
<comment type="catalytic activity">
    <reaction evidence="1">
        <text>Endonucleolytic cleavage of DNA to give random double-stranded fragments with terminal 5'-phosphates, ATP is simultaneously hydrolyzed.</text>
        <dbReference type="EC" id="3.1.21.3"/>
    </reaction>
</comment>
<dbReference type="CDD" id="cd22332">
    <property type="entry name" value="HsdR_N"/>
    <property type="match status" value="1"/>
</dbReference>
<evidence type="ECO:0000256" key="2">
    <source>
        <dbReference type="ARBA" id="ARBA00008598"/>
    </source>
</evidence>
<dbReference type="EC" id="3.1.21.3" evidence="3"/>
<dbReference type="Gene3D" id="3.90.1570.50">
    <property type="match status" value="1"/>
</dbReference>
<evidence type="ECO:0000256" key="5">
    <source>
        <dbReference type="ARBA" id="ARBA00022741"/>
    </source>
</evidence>
<evidence type="ECO:0000256" key="4">
    <source>
        <dbReference type="ARBA" id="ARBA00022722"/>
    </source>
</evidence>
<keyword evidence="4" id="KW-0540">Nuclease</keyword>
<gene>
    <name evidence="12" type="ORF">NCTC10465_02226</name>
</gene>
<evidence type="ECO:0000313" key="12">
    <source>
        <dbReference type="EMBL" id="STZ04772.1"/>
    </source>
</evidence>
<sequence length="275" mass="31607">MKRISQHNQLTTPNNVCNNLAFHRWLTEGIALEIHKDGNSQGKQVWLIDWNEPSNNEFLVINQLTITHDSPKGKYKRRPDLILYINSIPLVVIELKNATDANATIQGAYNQIQTYQAQIPQLFTYNAFCVVSDGLEAKAGTLSADFSRYMTWKTKTGDTEAHRHEPQLNVLIQGLLNPVTLLDMVRHFIVFEAKKTEDKNGIIIIGNIKKWRHIISIMRLIRQYYQPSERVVKIVMRMTPQKIILVTKKQASFGILKARENPCQWCSIQPKSCLP</sequence>
<dbReference type="Pfam" id="PF04313">
    <property type="entry name" value="HSDR_N"/>
    <property type="match status" value="1"/>
</dbReference>
<dbReference type="GO" id="GO:0009307">
    <property type="term" value="P:DNA restriction-modification system"/>
    <property type="evidence" value="ECO:0007669"/>
    <property type="project" value="UniProtKB-KW"/>
</dbReference>
<protein>
    <recommendedName>
        <fullName evidence="3">type I site-specific deoxyribonuclease</fullName>
        <ecNumber evidence="3">3.1.21.3</ecNumber>
    </recommendedName>
</protein>
<dbReference type="GO" id="GO:0005524">
    <property type="term" value="F:ATP binding"/>
    <property type="evidence" value="ECO:0007669"/>
    <property type="project" value="UniProtKB-KW"/>
</dbReference>
<keyword evidence="6" id="KW-0680">Restriction system</keyword>
<dbReference type="AlphaFoldDB" id="A0A378QWH3"/>
<comment type="similarity">
    <text evidence="2">Belongs to the HsdR family.</text>
</comment>
<dbReference type="InterPro" id="IPR007409">
    <property type="entry name" value="Restrct_endonuc_type1_HsdR_N"/>
</dbReference>
<keyword evidence="8" id="KW-0378">Hydrolase</keyword>
<dbReference type="EMBL" id="UGPY01000002">
    <property type="protein sequence ID" value="STZ04772.1"/>
    <property type="molecule type" value="Genomic_DNA"/>
</dbReference>
<dbReference type="PANTHER" id="PTHR30195">
    <property type="entry name" value="TYPE I SITE-SPECIFIC DEOXYRIBONUCLEASE PROTEIN SUBUNIT M AND R"/>
    <property type="match status" value="1"/>
</dbReference>
<dbReference type="PANTHER" id="PTHR30195:SF15">
    <property type="entry name" value="TYPE I RESTRICTION ENZYME HINDI ENDONUCLEASE SUBUNIT"/>
    <property type="match status" value="1"/>
</dbReference>
<dbReference type="GO" id="GO:0009035">
    <property type="term" value="F:type I site-specific deoxyribonuclease activity"/>
    <property type="evidence" value="ECO:0007669"/>
    <property type="project" value="UniProtKB-EC"/>
</dbReference>
<evidence type="ECO:0000256" key="7">
    <source>
        <dbReference type="ARBA" id="ARBA00022759"/>
    </source>
</evidence>
<evidence type="ECO:0000256" key="3">
    <source>
        <dbReference type="ARBA" id="ARBA00012654"/>
    </source>
</evidence>
<keyword evidence="5" id="KW-0547">Nucleotide-binding</keyword>
<keyword evidence="10" id="KW-0238">DNA-binding</keyword>
<evidence type="ECO:0000256" key="1">
    <source>
        <dbReference type="ARBA" id="ARBA00000851"/>
    </source>
</evidence>
<evidence type="ECO:0000256" key="10">
    <source>
        <dbReference type="ARBA" id="ARBA00023125"/>
    </source>
</evidence>
<evidence type="ECO:0000313" key="13">
    <source>
        <dbReference type="Proteomes" id="UP000255230"/>
    </source>
</evidence>
<keyword evidence="13" id="KW-1185">Reference proteome</keyword>
<dbReference type="Proteomes" id="UP000255230">
    <property type="component" value="Unassembled WGS sequence"/>
</dbReference>
<evidence type="ECO:0000256" key="8">
    <source>
        <dbReference type="ARBA" id="ARBA00022801"/>
    </source>
</evidence>
<evidence type="ECO:0000259" key="11">
    <source>
        <dbReference type="Pfam" id="PF04313"/>
    </source>
</evidence>
<proteinExistence type="inferred from homology"/>
<feature type="domain" description="Restriction endonuclease type I HsdR N-terminal" evidence="11">
    <location>
        <begin position="16"/>
        <end position="147"/>
    </location>
</feature>
<reference evidence="12 13" key="1">
    <citation type="submission" date="2018-06" db="EMBL/GenBank/DDBJ databases">
        <authorList>
            <consortium name="Pathogen Informatics"/>
            <person name="Doyle S."/>
        </authorList>
    </citation>
    <scope>NUCLEOTIDE SEQUENCE [LARGE SCALE GENOMIC DNA]</scope>
    <source>
        <strain evidence="12 13">NCTC10465</strain>
    </source>
</reference>
<name>A0A378QWH3_FAUOS</name>
<dbReference type="GO" id="GO:0003677">
    <property type="term" value="F:DNA binding"/>
    <property type="evidence" value="ECO:0007669"/>
    <property type="project" value="UniProtKB-KW"/>
</dbReference>
<organism evidence="12 13">
    <name type="scientific">Faucicola osloensis</name>
    <name type="common">Moraxella osloensis</name>
    <dbReference type="NCBI Taxonomy" id="34062"/>
    <lineage>
        <taxon>Bacteria</taxon>
        <taxon>Pseudomonadati</taxon>
        <taxon>Pseudomonadota</taxon>
        <taxon>Gammaproteobacteria</taxon>
        <taxon>Moraxellales</taxon>
        <taxon>Moraxellaceae</taxon>
        <taxon>Faucicola</taxon>
    </lineage>
</organism>
<keyword evidence="9" id="KW-0067">ATP-binding</keyword>
<keyword evidence="7" id="KW-0255">Endonuclease</keyword>
<evidence type="ECO:0000256" key="6">
    <source>
        <dbReference type="ARBA" id="ARBA00022747"/>
    </source>
</evidence>
<accession>A0A378QWH3</accession>
<evidence type="ECO:0000256" key="9">
    <source>
        <dbReference type="ARBA" id="ARBA00022840"/>
    </source>
</evidence>